<dbReference type="Pfam" id="PF19055">
    <property type="entry name" value="ABC2_membrane_7"/>
    <property type="match status" value="1"/>
</dbReference>
<dbReference type="Ensembl" id="ENSCLAT00000009365.1">
    <property type="protein sequence ID" value="ENSCLAP00000009236.1"/>
    <property type="gene ID" value="ENSCLAG00000006428.1"/>
</dbReference>
<keyword evidence="7 9" id="KW-1133">Transmembrane helix</keyword>
<evidence type="ECO:0000313" key="12">
    <source>
        <dbReference type="Proteomes" id="UP000694398"/>
    </source>
</evidence>
<keyword evidence="3" id="KW-0813">Transport</keyword>
<dbReference type="OrthoDB" id="66620at2759"/>
<keyword evidence="6" id="KW-0067">ATP-binding</keyword>
<dbReference type="GO" id="GO:0032217">
    <property type="term" value="F:riboflavin transmembrane transporter activity"/>
    <property type="evidence" value="ECO:0007669"/>
    <property type="project" value="TreeGrafter"/>
</dbReference>
<dbReference type="GO" id="GO:0140359">
    <property type="term" value="F:ABC-type transporter activity"/>
    <property type="evidence" value="ECO:0007669"/>
    <property type="project" value="InterPro"/>
</dbReference>
<organism evidence="11 12">
    <name type="scientific">Chinchilla lanigera</name>
    <name type="common">Long-tailed chinchilla</name>
    <name type="synonym">Chinchilla villidera</name>
    <dbReference type="NCBI Taxonomy" id="34839"/>
    <lineage>
        <taxon>Eukaryota</taxon>
        <taxon>Metazoa</taxon>
        <taxon>Chordata</taxon>
        <taxon>Craniata</taxon>
        <taxon>Vertebrata</taxon>
        <taxon>Euteleostomi</taxon>
        <taxon>Mammalia</taxon>
        <taxon>Eutheria</taxon>
        <taxon>Euarchontoglires</taxon>
        <taxon>Glires</taxon>
        <taxon>Rodentia</taxon>
        <taxon>Hystricomorpha</taxon>
        <taxon>Chinchillidae</taxon>
        <taxon>Chinchilla</taxon>
    </lineage>
</organism>
<evidence type="ECO:0000256" key="4">
    <source>
        <dbReference type="ARBA" id="ARBA00022692"/>
    </source>
</evidence>
<dbReference type="GO" id="GO:0016324">
    <property type="term" value="C:apical plasma membrane"/>
    <property type="evidence" value="ECO:0007669"/>
    <property type="project" value="UniProtKB-ARBA"/>
</dbReference>
<name>A0A8C2V7C4_CHILA</name>
<dbReference type="InterPro" id="IPR003593">
    <property type="entry name" value="AAA+_ATPase"/>
</dbReference>
<gene>
    <name evidence="11" type="primary">LOC102007264</name>
</gene>
<keyword evidence="12" id="KW-1185">Reference proteome</keyword>
<dbReference type="PROSITE" id="PS50893">
    <property type="entry name" value="ABC_TRANSPORTER_2"/>
    <property type="match status" value="1"/>
</dbReference>
<feature type="transmembrane region" description="Helical" evidence="9">
    <location>
        <begin position="558"/>
        <end position="578"/>
    </location>
</feature>
<evidence type="ECO:0000256" key="2">
    <source>
        <dbReference type="ARBA" id="ARBA00005814"/>
    </source>
</evidence>
<feature type="transmembrane region" description="Helical" evidence="9">
    <location>
        <begin position="433"/>
        <end position="455"/>
    </location>
</feature>
<evidence type="ECO:0000256" key="7">
    <source>
        <dbReference type="ARBA" id="ARBA00022989"/>
    </source>
</evidence>
<keyword evidence="5" id="KW-0547">Nucleotide-binding</keyword>
<evidence type="ECO:0000256" key="5">
    <source>
        <dbReference type="ARBA" id="ARBA00022741"/>
    </source>
</evidence>
<dbReference type="InterPro" id="IPR013525">
    <property type="entry name" value="ABC2_TM"/>
</dbReference>
<dbReference type="CDD" id="cd03213">
    <property type="entry name" value="ABCG_EPDR"/>
    <property type="match status" value="1"/>
</dbReference>
<keyword evidence="8 9" id="KW-0472">Membrane</keyword>
<dbReference type="AlphaFoldDB" id="A0A8C2V7C4"/>
<dbReference type="InterPro" id="IPR027417">
    <property type="entry name" value="P-loop_NTPase"/>
</dbReference>
<dbReference type="Gene3D" id="3.40.50.300">
    <property type="entry name" value="P-loop containing nucleotide triphosphate hydrolases"/>
    <property type="match status" value="1"/>
</dbReference>
<dbReference type="GO" id="GO:0015562">
    <property type="term" value="F:efflux transmembrane transporter activity"/>
    <property type="evidence" value="ECO:0007669"/>
    <property type="project" value="UniProtKB-ARBA"/>
</dbReference>
<protein>
    <submittedName>
        <fullName evidence="11">ATP-binding cassette sub-family G member 2-like</fullName>
    </submittedName>
</protein>
<dbReference type="GO" id="GO:0016887">
    <property type="term" value="F:ATP hydrolysis activity"/>
    <property type="evidence" value="ECO:0007669"/>
    <property type="project" value="InterPro"/>
</dbReference>
<evidence type="ECO:0000256" key="9">
    <source>
        <dbReference type="SAM" id="Phobius"/>
    </source>
</evidence>
<evidence type="ECO:0000256" key="6">
    <source>
        <dbReference type="ARBA" id="ARBA00022840"/>
    </source>
</evidence>
<dbReference type="GeneTree" id="ENSGT00940000160729"/>
<dbReference type="Pfam" id="PF01061">
    <property type="entry name" value="ABC2_membrane"/>
    <property type="match status" value="1"/>
</dbReference>
<dbReference type="Ensembl" id="ENSCLAT00000009364.1">
    <property type="protein sequence ID" value="ENSCLAP00000009235.1"/>
    <property type="gene ID" value="ENSCLAG00000006428.1"/>
</dbReference>
<dbReference type="InterPro" id="IPR050352">
    <property type="entry name" value="ABCG_transporters"/>
</dbReference>
<sequence length="662" mass="75027">MKTLQMSSSSDQFDIPLSQRNMKGLSEMTSNDPKSCTQGAVLSFHNISYQVKMKSGFLFGKKTVEKELLSNISGIMRPGLNAILGPSGAGKTLLLDVLAARKHPEKFSGDVLINGEPHPANFKCGYSGYVAQDDVMKVTLTVRENLHFSAALRLPTTMTNHEKHEKINEVIEELGLEKVANSKVGTEAIHSVTRAERRKISVAMELVTDPSILFLDDPTKALDSSTAHALFLLLKRLSKQGRTIIFSVHQAPHSIFKMFDSLTLLAAGKLIFHGPAQMAVEHLALAGYNWEPNTNPAVFLLDVINGVFTAAESDREEEGCECEKMEDFSRRDESVIENLTETYANSSFYRDTKAELDQLSVGQKKRSLAFKEFTCATSFWHQLRWISWRSFKSFLGDHQASISQIIITIIEGLLIGAFFLGTKNECVAIQNRVWMFYLLIISQCFSYWTAIHLFLEEKKLFIHEYTSGYYRVSSYFLGKLLCDLVPRRLLQSFIFTFILYIIIGLKPAVEAFFIMMLTIWMVVCSADSVALVLAVGHSVMLPIISFLMTSYFRFMLGFWYMTFLFRIIGSRLLWLQYINVPYYGLMALQHNEFWGQNFCPRLNETGSSDCPNYVICTGEEFLTSLGVDLSPWGLWKNHVALAVVIIVFFIVAFLKLLFKKHF</sequence>
<dbReference type="InterPro" id="IPR043926">
    <property type="entry name" value="ABCG_dom"/>
</dbReference>
<keyword evidence="4 9" id="KW-0812">Transmembrane</keyword>
<dbReference type="SUPFAM" id="SSF52540">
    <property type="entry name" value="P-loop containing nucleoside triphosphate hydrolases"/>
    <property type="match status" value="1"/>
</dbReference>
<dbReference type="PANTHER" id="PTHR48041:SF70">
    <property type="entry name" value="ATP-BINDING CASSETTE SUB-FAMILY G MEMBER 3"/>
    <property type="match status" value="1"/>
</dbReference>
<dbReference type="SMART" id="SM00382">
    <property type="entry name" value="AAA"/>
    <property type="match status" value="1"/>
</dbReference>
<evidence type="ECO:0000256" key="1">
    <source>
        <dbReference type="ARBA" id="ARBA00004141"/>
    </source>
</evidence>
<feature type="transmembrane region" description="Helical" evidence="9">
    <location>
        <begin position="497"/>
        <end position="523"/>
    </location>
</feature>
<evidence type="ECO:0000256" key="3">
    <source>
        <dbReference type="ARBA" id="ARBA00022448"/>
    </source>
</evidence>
<feature type="transmembrane region" description="Helical" evidence="9">
    <location>
        <begin position="639"/>
        <end position="658"/>
    </location>
</feature>
<accession>A0A8C2V7C4</accession>
<evidence type="ECO:0000259" key="10">
    <source>
        <dbReference type="PROSITE" id="PS50893"/>
    </source>
</evidence>
<feature type="domain" description="ABC transporter" evidence="10">
    <location>
        <begin position="42"/>
        <end position="292"/>
    </location>
</feature>
<comment type="similarity">
    <text evidence="2">Belongs to the ABC transporter superfamily. ABCG family. Eye pigment precursor importer (TC 3.A.1.204) subfamily.</text>
</comment>
<dbReference type="Pfam" id="PF00005">
    <property type="entry name" value="ABC_tran"/>
    <property type="match status" value="1"/>
</dbReference>
<evidence type="ECO:0000313" key="11">
    <source>
        <dbReference type="Ensembl" id="ENSCLAP00000009236.1"/>
    </source>
</evidence>
<dbReference type="Proteomes" id="UP000694398">
    <property type="component" value="Unassembled WGS sequence"/>
</dbReference>
<dbReference type="InterPro" id="IPR003439">
    <property type="entry name" value="ABC_transporter-like_ATP-bd"/>
</dbReference>
<reference evidence="11" key="1">
    <citation type="submission" date="2025-05" db="UniProtKB">
        <authorList>
            <consortium name="Ensembl"/>
        </authorList>
    </citation>
    <scope>IDENTIFICATION</scope>
</reference>
<dbReference type="GeneID" id="102007264"/>
<dbReference type="RefSeq" id="XP_005388216.1">
    <property type="nucleotide sequence ID" value="XM_005388159.1"/>
</dbReference>
<dbReference type="PANTHER" id="PTHR48041">
    <property type="entry name" value="ABC TRANSPORTER G FAMILY MEMBER 28"/>
    <property type="match status" value="1"/>
</dbReference>
<dbReference type="FunFam" id="3.40.50.300:FF:000622">
    <property type="entry name" value="ATP-binding cassette sub-family G member 2"/>
    <property type="match status" value="1"/>
</dbReference>
<evidence type="ECO:0000256" key="8">
    <source>
        <dbReference type="ARBA" id="ARBA00023136"/>
    </source>
</evidence>
<proteinExistence type="inferred from homology"/>
<dbReference type="GO" id="GO:0042887">
    <property type="term" value="F:amide transmembrane transporter activity"/>
    <property type="evidence" value="ECO:0007669"/>
    <property type="project" value="UniProtKB-ARBA"/>
</dbReference>
<dbReference type="GO" id="GO:0005524">
    <property type="term" value="F:ATP binding"/>
    <property type="evidence" value="ECO:0007669"/>
    <property type="project" value="UniProtKB-KW"/>
</dbReference>
<feature type="transmembrane region" description="Helical" evidence="9">
    <location>
        <begin position="529"/>
        <end position="551"/>
    </location>
</feature>
<comment type="subcellular location">
    <subcellularLocation>
        <location evidence="1">Membrane</location>
        <topology evidence="1">Multi-pass membrane protein</topology>
    </subcellularLocation>
</comment>
<dbReference type="OMA" id="CTDQGPI"/>
<feature type="transmembrane region" description="Helical" evidence="9">
    <location>
        <begin position="402"/>
        <end position="421"/>
    </location>
</feature>